<sequence>MEAFEGPAKTVKKPKFHVEFCLGESSLSSMQQEEVKQYLRRLLGDLGIQVSLEIVFTSSDNLLENHISPGIIVNGIKGRIPSKNWFKGSEINNLISRLCEAIFLNRILLVTDEYADHLYCKWFLDNANSQLGASINKKQLKKLLERCTQLGLNMDIAKRVAEQWALYIEDIDGEDAENIEDDRYILESLLAAETPHQITVDVSSKLYETVFLSLNFQLKTNSSLDDKILLMRETLFYELGIQFPTVKFRLSTDLPNHYFQIWLHQIRGPLREGLAPDEVFVNIPHEQLKLLKIKGREAINPNDGSKSIIISTTDAEKLKELIFTRWNTEEHLFLTLAAELRTQASEYLSIAKVETILSSLNRSYPALVFKVLERFSLCTIIDVLQNLVKEKVSIRNMWTILETLLEVQSIAKEDFEKKIPISLLQARICPAVGTDTKLFSAKNCSEACRITLGSSITFAVTRGTKAISVWLLSKDIEHRVQYSNQAPMEEQEKIALLTEIDNQVSSFYQSTATTLPVILTKMSVRLLLREIIALEFPYINVLSYNELDPGVNIKPVACIKWENHF</sequence>
<keyword evidence="5" id="KW-0997">Cell inner membrane</keyword>
<keyword evidence="8" id="KW-0472">Membrane</keyword>
<comment type="subcellular location">
    <subcellularLocation>
        <location evidence="1">Cell inner membrane</location>
        <topology evidence="1">Multi-pass membrane protein</topology>
    </subcellularLocation>
</comment>
<dbReference type="GO" id="GO:0009306">
    <property type="term" value="P:protein secretion"/>
    <property type="evidence" value="ECO:0007669"/>
    <property type="project" value="InterPro"/>
</dbReference>
<keyword evidence="4" id="KW-1003">Cell membrane</keyword>
<dbReference type="EMBL" id="JADOES010000011">
    <property type="protein sequence ID" value="MBT9315415.1"/>
    <property type="molecule type" value="Genomic_DNA"/>
</dbReference>
<evidence type="ECO:0000256" key="7">
    <source>
        <dbReference type="ARBA" id="ARBA00022989"/>
    </source>
</evidence>
<dbReference type="GO" id="GO:0005886">
    <property type="term" value="C:plasma membrane"/>
    <property type="evidence" value="ECO:0007669"/>
    <property type="project" value="UniProtKB-SubCell"/>
</dbReference>
<dbReference type="RefSeq" id="WP_215608481.1">
    <property type="nucleotide sequence ID" value="NZ_JADOES010000011.1"/>
</dbReference>
<evidence type="ECO:0000313" key="9">
    <source>
        <dbReference type="EMBL" id="MBT9315415.1"/>
    </source>
</evidence>
<reference evidence="9" key="1">
    <citation type="submission" date="2020-11" db="EMBL/GenBank/DDBJ databases">
        <authorList>
            <person name="Konstantinou D."/>
            <person name="Gkelis S."/>
            <person name="Popin R."/>
            <person name="Fewer D."/>
            <person name="Sivonen K."/>
        </authorList>
    </citation>
    <scope>NUCLEOTIDE SEQUENCE</scope>
    <source>
        <strain evidence="9">TAU-MAC 1115</strain>
    </source>
</reference>
<evidence type="ECO:0000256" key="3">
    <source>
        <dbReference type="ARBA" id="ARBA00022448"/>
    </source>
</evidence>
<dbReference type="InterPro" id="IPR042196">
    <property type="entry name" value="FHIPEP_4"/>
</dbReference>
<keyword evidence="3" id="KW-0813">Transport</keyword>
<comment type="similarity">
    <text evidence="2">Belongs to the FHIPEP (flagella/HR/invasion proteins export pore) family.</text>
</comment>
<comment type="caution">
    <text evidence="9">The sequence shown here is derived from an EMBL/GenBank/DDBJ whole genome shotgun (WGS) entry which is preliminary data.</text>
</comment>
<dbReference type="Gene3D" id="3.40.50.12790">
    <property type="entry name" value="FHIPEP family, domain 4"/>
    <property type="match status" value="1"/>
</dbReference>
<keyword evidence="10" id="KW-1185">Reference proteome</keyword>
<evidence type="ECO:0000256" key="5">
    <source>
        <dbReference type="ARBA" id="ARBA00022519"/>
    </source>
</evidence>
<dbReference type="AlphaFoldDB" id="A0A947GHA0"/>
<dbReference type="Pfam" id="PF00771">
    <property type="entry name" value="FHIPEP"/>
    <property type="match status" value="1"/>
</dbReference>
<organism evidence="9 10">
    <name type="scientific">Leptothoe spongobia TAU-MAC 1115</name>
    <dbReference type="NCBI Taxonomy" id="1967444"/>
    <lineage>
        <taxon>Bacteria</taxon>
        <taxon>Bacillati</taxon>
        <taxon>Cyanobacteriota</taxon>
        <taxon>Cyanophyceae</taxon>
        <taxon>Nodosilineales</taxon>
        <taxon>Cymatolegaceae</taxon>
        <taxon>Leptothoe</taxon>
        <taxon>Leptothoe spongobia</taxon>
    </lineage>
</organism>
<reference evidence="9" key="2">
    <citation type="journal article" date="2021" name="Mar. Drugs">
        <title>Genome Reduction and Secondary Metabolism of the Marine Sponge-Associated Cyanobacterium Leptothoe.</title>
        <authorList>
            <person name="Konstantinou D."/>
            <person name="Popin R.V."/>
            <person name="Fewer D.P."/>
            <person name="Sivonen K."/>
            <person name="Gkelis S."/>
        </authorList>
    </citation>
    <scope>NUCLEOTIDE SEQUENCE</scope>
    <source>
        <strain evidence="9">TAU-MAC 1115</strain>
    </source>
</reference>
<protein>
    <submittedName>
        <fullName evidence="9">FHIPEP family type III secretion protein</fullName>
    </submittedName>
</protein>
<evidence type="ECO:0000256" key="2">
    <source>
        <dbReference type="ARBA" id="ARBA00008835"/>
    </source>
</evidence>
<dbReference type="InterPro" id="IPR042194">
    <property type="entry name" value="FHIPEP_1"/>
</dbReference>
<dbReference type="InterPro" id="IPR042193">
    <property type="entry name" value="FHIPEP_3"/>
</dbReference>
<evidence type="ECO:0000313" key="10">
    <source>
        <dbReference type="Proteomes" id="UP000717364"/>
    </source>
</evidence>
<dbReference type="PANTHER" id="PTHR30161:SF2">
    <property type="entry name" value="INVASION PROTEIN INVA"/>
    <property type="match status" value="1"/>
</dbReference>
<dbReference type="InterPro" id="IPR001712">
    <property type="entry name" value="T3SS_FHIPEP"/>
</dbReference>
<dbReference type="Gene3D" id="3.40.30.60">
    <property type="entry name" value="FHIPEP family, domain 1"/>
    <property type="match status" value="1"/>
</dbReference>
<evidence type="ECO:0000256" key="1">
    <source>
        <dbReference type="ARBA" id="ARBA00004429"/>
    </source>
</evidence>
<name>A0A947GHA0_9CYAN</name>
<dbReference type="PANTHER" id="PTHR30161">
    <property type="entry name" value="FLAGELLAR EXPORT PROTEIN, MEMBRANE FLHA SUBUNIT-RELATED"/>
    <property type="match status" value="1"/>
</dbReference>
<accession>A0A947GHA0</accession>
<keyword evidence="7" id="KW-1133">Transmembrane helix</keyword>
<keyword evidence="6" id="KW-0812">Transmembrane</keyword>
<dbReference type="Proteomes" id="UP000717364">
    <property type="component" value="Unassembled WGS sequence"/>
</dbReference>
<evidence type="ECO:0000256" key="8">
    <source>
        <dbReference type="ARBA" id="ARBA00023136"/>
    </source>
</evidence>
<gene>
    <name evidence="9" type="ORF">IXB50_08260</name>
</gene>
<proteinExistence type="inferred from homology"/>
<dbReference type="Gene3D" id="1.10.8.540">
    <property type="entry name" value="FHIPEP family, domain 3"/>
    <property type="match status" value="1"/>
</dbReference>
<evidence type="ECO:0000256" key="6">
    <source>
        <dbReference type="ARBA" id="ARBA00022692"/>
    </source>
</evidence>
<evidence type="ECO:0000256" key="4">
    <source>
        <dbReference type="ARBA" id="ARBA00022475"/>
    </source>
</evidence>